<protein>
    <submittedName>
        <fullName evidence="2">Uncharacterized protein</fullName>
    </submittedName>
</protein>
<comment type="caution">
    <text evidence="2">The sequence shown here is derived from an EMBL/GenBank/DDBJ whole genome shotgun (WGS) entry which is preliminary data.</text>
</comment>
<dbReference type="AlphaFoldDB" id="A0A5M3Q208"/>
<evidence type="ECO:0000256" key="1">
    <source>
        <dbReference type="SAM" id="Phobius"/>
    </source>
</evidence>
<feature type="transmembrane region" description="Helical" evidence="1">
    <location>
        <begin position="75"/>
        <end position="95"/>
    </location>
</feature>
<evidence type="ECO:0000313" key="2">
    <source>
        <dbReference type="EMBL" id="GBO89157.1"/>
    </source>
</evidence>
<dbReference type="EMBL" id="BGZI01000020">
    <property type="protein sequence ID" value="GBO89157.1"/>
    <property type="molecule type" value="Genomic_DNA"/>
</dbReference>
<keyword evidence="1" id="KW-1133">Transmembrane helix</keyword>
<dbReference type="InterPro" id="IPR019629">
    <property type="entry name" value="Uncharacterised_HI1736/YgjV"/>
</dbReference>
<dbReference type="Pfam" id="PF10688">
    <property type="entry name" value="Imp-YgjV"/>
    <property type="match status" value="1"/>
</dbReference>
<feature type="transmembrane region" description="Helical" evidence="1">
    <location>
        <begin position="131"/>
        <end position="161"/>
    </location>
</feature>
<keyword evidence="1" id="KW-0472">Membrane</keyword>
<name>A0A5M3Q208_9GAMM</name>
<feature type="transmembrane region" description="Helical" evidence="1">
    <location>
        <begin position="101"/>
        <end position="119"/>
    </location>
</feature>
<organism evidence="2 3">
    <name type="scientific">Marinobacter salsuginis</name>
    <dbReference type="NCBI Taxonomy" id="418719"/>
    <lineage>
        <taxon>Bacteria</taxon>
        <taxon>Pseudomonadati</taxon>
        <taxon>Pseudomonadota</taxon>
        <taxon>Gammaproteobacteria</taxon>
        <taxon>Pseudomonadales</taxon>
        <taxon>Marinobacteraceae</taxon>
        <taxon>Marinobacter</taxon>
    </lineage>
</organism>
<feature type="transmembrane region" description="Helical" evidence="1">
    <location>
        <begin position="28"/>
        <end position="46"/>
    </location>
</feature>
<evidence type="ECO:0000313" key="3">
    <source>
        <dbReference type="Proteomes" id="UP000387223"/>
    </source>
</evidence>
<sequence length="174" mass="18139">MFDVPNIIGLIALTMTVVALTRRSNQGLLAVLGLSVLLWAVHYGLLGSVSGFMVHLVAAVSLFAAHWMQNASAAARGFTGAAFSIAGVSCCWYFGTGWADVLAAVGCVIITMTQFLGRGNTLRVGFMTGETVFFGFALAVGSVPGMAVTSGNFIAGLIGLIRRHRAPVEALVTD</sequence>
<reference evidence="2 3" key="1">
    <citation type="journal article" date="2019" name="J. Gen. Appl. Microbiol.">
        <title>Aerobic degradation of cis-dichloroethene by the marine bacterium Marinobacter salsuginis strain 5N-3.</title>
        <authorList>
            <person name="Inoue Y."/>
            <person name="Fukunaga Y."/>
            <person name="Katsumata H."/>
            <person name="Ohji S."/>
            <person name="Hosoyama A."/>
            <person name="Mori K."/>
            <person name="Ando K."/>
        </authorList>
    </citation>
    <scope>NUCLEOTIDE SEQUENCE [LARGE SCALE GENOMIC DNA]</scope>
    <source>
        <strain evidence="2 3">NBRC 109114</strain>
    </source>
</reference>
<feature type="transmembrane region" description="Helical" evidence="1">
    <location>
        <begin position="6"/>
        <end position="21"/>
    </location>
</feature>
<proteinExistence type="predicted"/>
<keyword evidence="1" id="KW-0812">Transmembrane</keyword>
<dbReference type="Proteomes" id="UP000387223">
    <property type="component" value="Unassembled WGS sequence"/>
</dbReference>
<dbReference type="RefSeq" id="WP_136631133.1">
    <property type="nucleotide sequence ID" value="NZ_BGZI01000020.1"/>
</dbReference>
<accession>A0A5M3Q208</accession>
<gene>
    <name evidence="2" type="ORF">MSSD14B_28250</name>
</gene>